<feature type="domain" description="BD-FAE-like" evidence="3">
    <location>
        <begin position="58"/>
        <end position="260"/>
    </location>
</feature>
<gene>
    <name evidence="4" type="ORF">LPB301_09205</name>
</gene>
<keyword evidence="5" id="KW-1185">Reference proteome</keyword>
<evidence type="ECO:0000313" key="5">
    <source>
        <dbReference type="Proteomes" id="UP000092612"/>
    </source>
</evidence>
<organism evidence="4 5">
    <name type="scientific">Polaribacter reichenbachii</name>
    <dbReference type="NCBI Taxonomy" id="996801"/>
    <lineage>
        <taxon>Bacteria</taxon>
        <taxon>Pseudomonadati</taxon>
        <taxon>Bacteroidota</taxon>
        <taxon>Flavobacteriia</taxon>
        <taxon>Flavobacteriales</taxon>
        <taxon>Flavobacteriaceae</taxon>
    </lineage>
</organism>
<evidence type="ECO:0000259" key="3">
    <source>
        <dbReference type="Pfam" id="PF20434"/>
    </source>
</evidence>
<dbReference type="Proteomes" id="UP000092612">
    <property type="component" value="Unassembled WGS sequence"/>
</dbReference>
<dbReference type="SUPFAM" id="SSF53474">
    <property type="entry name" value="alpha/beta-Hydrolases"/>
    <property type="match status" value="1"/>
</dbReference>
<keyword evidence="2" id="KW-0732">Signal</keyword>
<comment type="caution">
    <text evidence="4">The sequence shown here is derived from an EMBL/GenBank/DDBJ whole genome shotgun (WGS) entry which is preliminary data.</text>
</comment>
<dbReference type="Pfam" id="PF20434">
    <property type="entry name" value="BD-FAE"/>
    <property type="match status" value="1"/>
</dbReference>
<dbReference type="PANTHER" id="PTHR48081">
    <property type="entry name" value="AB HYDROLASE SUPERFAMILY PROTEIN C4A8.06C"/>
    <property type="match status" value="1"/>
</dbReference>
<dbReference type="PANTHER" id="PTHR48081:SF6">
    <property type="entry name" value="PEPTIDASE S9 PROLYL OLIGOPEPTIDASE CATALYTIC DOMAIN-CONTAINING PROTEIN"/>
    <property type="match status" value="1"/>
</dbReference>
<protein>
    <submittedName>
        <fullName evidence="4">Esterase</fullName>
    </submittedName>
</protein>
<reference evidence="5" key="1">
    <citation type="submission" date="2016-02" db="EMBL/GenBank/DDBJ databases">
        <title>Paenibacillus sp. LPB0068, isolated from Crassostrea gigas.</title>
        <authorList>
            <person name="Shin S.-K."/>
            <person name="Yi H."/>
        </authorList>
    </citation>
    <scope>NUCLEOTIDE SEQUENCE [LARGE SCALE GENOMIC DNA]</scope>
    <source>
        <strain evidence="5">KCTC 23969</strain>
    </source>
</reference>
<dbReference type="STRING" id="996801.BW723_12565"/>
<dbReference type="InterPro" id="IPR049492">
    <property type="entry name" value="BD-FAE-like_dom"/>
</dbReference>
<dbReference type="InterPro" id="IPR050300">
    <property type="entry name" value="GDXG_lipolytic_enzyme"/>
</dbReference>
<feature type="chain" id="PRO_5008615888" evidence="2">
    <location>
        <begin position="20"/>
        <end position="302"/>
    </location>
</feature>
<dbReference type="OrthoDB" id="9794725at2"/>
<dbReference type="KEGG" id="prn:BW723_12565"/>
<accession>A0A1B8U065</accession>
<dbReference type="AlphaFoldDB" id="A0A1B8U065"/>
<sequence>MRKLFTLLFLLLMMNTSFSQSKIINLWDTIPNTKPTEEQETTTIDGIKRIALVKEPTLEVFLPAKKNISDKAVIICPGGGYRILSYDWEGTDVAKWFNSKGITAFVLKSRLPTSKSLIVRHEAPLQDAQRAIRLVRNNAEEWGIHPDKIGIMGFSAGGHLAASLGTLFSESNNFKEQPLDTISAKPNFMMLIYPVISMQDKYTHKGSQNNLLGTNASETLKTKYSNELQVTKNTPPTFLVHSADDKAVPVANSLEFYKALNDKGIKAEMHIYPTGGHGYSFAIGKGRLATWPDRLYEWLQSL</sequence>
<name>A0A1B8U065_9FLAO</name>
<evidence type="ECO:0000313" key="4">
    <source>
        <dbReference type="EMBL" id="OBY65273.1"/>
    </source>
</evidence>
<dbReference type="EMBL" id="LSFL01000031">
    <property type="protein sequence ID" value="OBY65273.1"/>
    <property type="molecule type" value="Genomic_DNA"/>
</dbReference>
<dbReference type="GO" id="GO:0016787">
    <property type="term" value="F:hydrolase activity"/>
    <property type="evidence" value="ECO:0007669"/>
    <property type="project" value="UniProtKB-KW"/>
</dbReference>
<proteinExistence type="predicted"/>
<feature type="signal peptide" evidence="2">
    <location>
        <begin position="1"/>
        <end position="19"/>
    </location>
</feature>
<evidence type="ECO:0000256" key="2">
    <source>
        <dbReference type="SAM" id="SignalP"/>
    </source>
</evidence>
<dbReference type="RefSeq" id="WP_068360521.1">
    <property type="nucleotide sequence ID" value="NZ_CP019337.1"/>
</dbReference>
<keyword evidence="1" id="KW-0378">Hydrolase</keyword>
<evidence type="ECO:0000256" key="1">
    <source>
        <dbReference type="ARBA" id="ARBA00022801"/>
    </source>
</evidence>
<dbReference type="Gene3D" id="3.40.50.1820">
    <property type="entry name" value="alpha/beta hydrolase"/>
    <property type="match status" value="1"/>
</dbReference>
<dbReference type="InterPro" id="IPR029058">
    <property type="entry name" value="AB_hydrolase_fold"/>
</dbReference>